<proteinExistence type="predicted"/>
<organism evidence="1 2">
    <name type="scientific">Panagrolaimus sp. ES5</name>
    <dbReference type="NCBI Taxonomy" id="591445"/>
    <lineage>
        <taxon>Eukaryota</taxon>
        <taxon>Metazoa</taxon>
        <taxon>Ecdysozoa</taxon>
        <taxon>Nematoda</taxon>
        <taxon>Chromadorea</taxon>
        <taxon>Rhabditida</taxon>
        <taxon>Tylenchina</taxon>
        <taxon>Panagrolaimomorpha</taxon>
        <taxon>Panagrolaimoidea</taxon>
        <taxon>Panagrolaimidae</taxon>
        <taxon>Panagrolaimus</taxon>
    </lineage>
</organism>
<sequence>MNDLSENIQIQFVINYVKDEGGNWEINIELSKAPEDEYTFYFGPNNERNNFCIGNDTFKRAECIWKNISTNVSANFEMIFTFHGMNGIIYEGLIVGKIIYAFGNYYKNFEIPYTVDDPCWTKSAELIPFSNATYHAIFCCTKFDKDAPTSTINYETSSSTLTSSATTTTTFISTTEESETLNTEGITEFTTADVDTTSAAVLRTTIKIITSKAAQKYQFNIFLYNFVLVIVFSFFS</sequence>
<evidence type="ECO:0000313" key="2">
    <source>
        <dbReference type="WBParaSite" id="ES5_v2.g22109.t1"/>
    </source>
</evidence>
<reference evidence="2" key="1">
    <citation type="submission" date="2022-11" db="UniProtKB">
        <authorList>
            <consortium name="WormBaseParasite"/>
        </authorList>
    </citation>
    <scope>IDENTIFICATION</scope>
</reference>
<protein>
    <submittedName>
        <fullName evidence="2">Uncharacterized protein</fullName>
    </submittedName>
</protein>
<evidence type="ECO:0000313" key="1">
    <source>
        <dbReference type="Proteomes" id="UP000887579"/>
    </source>
</evidence>
<dbReference type="WBParaSite" id="ES5_v2.g22109.t1">
    <property type="protein sequence ID" value="ES5_v2.g22109.t1"/>
    <property type="gene ID" value="ES5_v2.g22109"/>
</dbReference>
<accession>A0AC34FXE6</accession>
<name>A0AC34FXE6_9BILA</name>
<dbReference type="Proteomes" id="UP000887579">
    <property type="component" value="Unplaced"/>
</dbReference>